<dbReference type="InterPro" id="IPR038696">
    <property type="entry name" value="IalB_sf"/>
</dbReference>
<sequence>MTNARTLGLAVALLLGATTIAGAQQQQTKAPTPLQTFERWATYTYNNAGAKVCYAATQPTDTQPQGVNRDPVFMFITNRPKEGVKHEVSVITGYPYKEGSKTTVKIGDATFSMYTKDQGAWVDNAAEESRFINAMKAGSDMVITGTSRRGTVTTDTYSLKGVSAALKRIDGECQ</sequence>
<dbReference type="InterPro" id="IPR010642">
    <property type="entry name" value="Invasion_prot_B"/>
</dbReference>
<gene>
    <name evidence="2" type="ORF">KL86PLE_70173</name>
</gene>
<keyword evidence="1" id="KW-0732">Signal</keyword>
<name>A0A212LLL7_9HYPH</name>
<proteinExistence type="predicted"/>
<evidence type="ECO:0000256" key="1">
    <source>
        <dbReference type="SAM" id="SignalP"/>
    </source>
</evidence>
<dbReference type="RefSeq" id="WP_245427258.1">
    <property type="nucleotide sequence ID" value="NZ_LT608334.1"/>
</dbReference>
<dbReference type="Pfam" id="PF06776">
    <property type="entry name" value="IalB"/>
    <property type="match status" value="1"/>
</dbReference>
<dbReference type="EMBL" id="FMJD01000011">
    <property type="protein sequence ID" value="SCM78445.1"/>
    <property type="molecule type" value="Genomic_DNA"/>
</dbReference>
<feature type="signal peptide" evidence="1">
    <location>
        <begin position="1"/>
        <end position="23"/>
    </location>
</feature>
<reference evidence="2" key="1">
    <citation type="submission" date="2016-08" db="EMBL/GenBank/DDBJ databases">
        <authorList>
            <person name="Seilhamer J.J."/>
        </authorList>
    </citation>
    <scope>NUCLEOTIDE SEQUENCE</scope>
    <source>
        <strain evidence="2">86</strain>
    </source>
</reference>
<protein>
    <submittedName>
        <fullName evidence="2">Uncharacterized protein</fullName>
    </submittedName>
</protein>
<dbReference type="Gene3D" id="2.60.40.1880">
    <property type="entry name" value="Invasion associated locus B (IalB) protein"/>
    <property type="match status" value="1"/>
</dbReference>
<dbReference type="AlphaFoldDB" id="A0A212LLL7"/>
<feature type="chain" id="PRO_5012623211" evidence="1">
    <location>
        <begin position="24"/>
        <end position="174"/>
    </location>
</feature>
<evidence type="ECO:0000313" key="2">
    <source>
        <dbReference type="EMBL" id="SCM78445.1"/>
    </source>
</evidence>
<accession>A0A212LLL7</accession>
<organism evidence="2">
    <name type="scientific">uncultured Pleomorphomonas sp</name>
    <dbReference type="NCBI Taxonomy" id="442121"/>
    <lineage>
        <taxon>Bacteria</taxon>
        <taxon>Pseudomonadati</taxon>
        <taxon>Pseudomonadota</taxon>
        <taxon>Alphaproteobacteria</taxon>
        <taxon>Hyphomicrobiales</taxon>
        <taxon>Pleomorphomonadaceae</taxon>
        <taxon>Pleomorphomonas</taxon>
        <taxon>environmental samples</taxon>
    </lineage>
</organism>